<comment type="caution">
    <text evidence="5">The sequence shown here is derived from an EMBL/GenBank/DDBJ whole genome shotgun (WGS) entry which is preliminary data.</text>
</comment>
<evidence type="ECO:0000256" key="1">
    <source>
        <dbReference type="SAM" id="Coils"/>
    </source>
</evidence>
<protein>
    <submittedName>
        <fullName evidence="7">Glucosylceramidase</fullName>
    </submittedName>
</protein>
<feature type="transmembrane region" description="Helical" evidence="3">
    <location>
        <begin position="217"/>
        <end position="236"/>
    </location>
</feature>
<evidence type="ECO:0000313" key="6">
    <source>
        <dbReference type="EMBL" id="CAL1153649.1"/>
    </source>
</evidence>
<dbReference type="OrthoDB" id="10650222at2759"/>
<reference evidence="5" key="1">
    <citation type="submission" date="2022-10" db="EMBL/GenBank/DDBJ databases">
        <authorList>
            <person name="Chen Y."/>
            <person name="Dougan E. K."/>
            <person name="Chan C."/>
            <person name="Rhodes N."/>
            <person name="Thang M."/>
        </authorList>
    </citation>
    <scope>NUCLEOTIDE SEQUENCE</scope>
</reference>
<keyword evidence="3" id="KW-0812">Transmembrane</keyword>
<feature type="region of interest" description="Disordered" evidence="2">
    <location>
        <begin position="30"/>
        <end position="55"/>
    </location>
</feature>
<keyword evidence="1" id="KW-0175">Coiled coil</keyword>
<dbReference type="Proteomes" id="UP001152797">
    <property type="component" value="Unassembled WGS sequence"/>
</dbReference>
<feature type="transmembrane region" description="Helical" evidence="3">
    <location>
        <begin position="76"/>
        <end position="98"/>
    </location>
</feature>
<evidence type="ECO:0000256" key="2">
    <source>
        <dbReference type="SAM" id="MobiDB-lite"/>
    </source>
</evidence>
<evidence type="ECO:0000313" key="8">
    <source>
        <dbReference type="Proteomes" id="UP001152797"/>
    </source>
</evidence>
<gene>
    <name evidence="5" type="ORF">C1SCF055_LOCUS26404</name>
</gene>
<organism evidence="5">
    <name type="scientific">Cladocopium goreaui</name>
    <dbReference type="NCBI Taxonomy" id="2562237"/>
    <lineage>
        <taxon>Eukaryota</taxon>
        <taxon>Sar</taxon>
        <taxon>Alveolata</taxon>
        <taxon>Dinophyceae</taxon>
        <taxon>Suessiales</taxon>
        <taxon>Symbiodiniaceae</taxon>
        <taxon>Cladocopium</taxon>
    </lineage>
</organism>
<reference evidence="6" key="2">
    <citation type="submission" date="2024-04" db="EMBL/GenBank/DDBJ databases">
        <authorList>
            <person name="Chen Y."/>
            <person name="Shah S."/>
            <person name="Dougan E. K."/>
            <person name="Thang M."/>
            <person name="Chan C."/>
        </authorList>
    </citation>
    <scope>NUCLEOTIDE SEQUENCE [LARGE SCALE GENOMIC DNA]</scope>
</reference>
<evidence type="ECO:0000256" key="4">
    <source>
        <dbReference type="SAM" id="SignalP"/>
    </source>
</evidence>
<feature type="coiled-coil region" evidence="1">
    <location>
        <begin position="375"/>
        <end position="402"/>
    </location>
</feature>
<feature type="compositionally biased region" description="Polar residues" evidence="2">
    <location>
        <begin position="37"/>
        <end position="48"/>
    </location>
</feature>
<proteinExistence type="predicted"/>
<keyword evidence="8" id="KW-1185">Reference proteome</keyword>
<feature type="transmembrane region" description="Helical" evidence="3">
    <location>
        <begin position="270"/>
        <end position="289"/>
    </location>
</feature>
<evidence type="ECO:0000313" key="5">
    <source>
        <dbReference type="EMBL" id="CAI4000274.1"/>
    </source>
</evidence>
<sequence>MHFPRCLCFWLLCNSWCGLAVLNEDRQLSERGRDGDNATSVNVSSAETGQKDDKKHDMEIETQLNNFMQPHSLQPFYFIPISSCVIVVLQFSIFGFSIKFKPAEAECCIYKKCVNRLKSLAKELGTIAFILLALVTWRHDVLKWKAMPAEDQLETFCYFLVVLVTSPNTKAALAHFAILRVQSPTAVFGVNPKYRSLPGCGIPVFPCTASWMTPLQWLYTMILLPYEILWMIHSWFTRMLPDCCTPGLLPVIGAAVKPVGTWFLCVGPIFIFPFWLLLVAMSLGLWSYARSKLIWWWGMSWPFWAMILLQFWAVFVCILFAIIYLVYVILTGGVQPIHSTKKNAKDLQVEQQALWNLQPQAVQEDFFLPVGQSGVETQQGEAHALEAQLSVAEDAHALEEQQIVPDLTTLTAGLKCQIVSAALAIQANYAVLQLFVIVFCRLLLHSDSEKNAVNAYKTTISERHIATYMDYLNSLVTQADAAVGFSALVRLWCRQAYAAWNVL</sequence>
<keyword evidence="3" id="KW-1133">Transmembrane helix</keyword>
<feature type="signal peptide" evidence="4">
    <location>
        <begin position="1"/>
        <end position="20"/>
    </location>
</feature>
<dbReference type="EMBL" id="CAMXCT020002767">
    <property type="protein sequence ID" value="CAL1153649.1"/>
    <property type="molecule type" value="Genomic_DNA"/>
</dbReference>
<evidence type="ECO:0000313" key="7">
    <source>
        <dbReference type="EMBL" id="CAL4787586.1"/>
    </source>
</evidence>
<dbReference type="AlphaFoldDB" id="A0A9P1CXY2"/>
<evidence type="ECO:0000256" key="3">
    <source>
        <dbReference type="SAM" id="Phobius"/>
    </source>
</evidence>
<keyword evidence="4" id="KW-0732">Signal</keyword>
<name>A0A9P1CXY2_9DINO</name>
<keyword evidence="3" id="KW-0472">Membrane</keyword>
<feature type="transmembrane region" description="Helical" evidence="3">
    <location>
        <begin position="301"/>
        <end position="330"/>
    </location>
</feature>
<dbReference type="EMBL" id="CAMXCT010002767">
    <property type="protein sequence ID" value="CAI4000274.1"/>
    <property type="molecule type" value="Genomic_DNA"/>
</dbReference>
<dbReference type="EMBL" id="CAMXCT030002767">
    <property type="protein sequence ID" value="CAL4787586.1"/>
    <property type="molecule type" value="Genomic_DNA"/>
</dbReference>
<feature type="chain" id="PRO_5043270852" evidence="4">
    <location>
        <begin position="21"/>
        <end position="503"/>
    </location>
</feature>
<accession>A0A9P1CXY2</accession>
<feature type="transmembrane region" description="Helical" evidence="3">
    <location>
        <begin position="119"/>
        <end position="137"/>
    </location>
</feature>